<sequence>MNNNIKELSQQIQDLRKHLNELAKAKLLSDPKVIETSQKLDALLNEFERLIKSQD</sequence>
<proteinExistence type="predicted"/>
<dbReference type="SUPFAM" id="SSF140500">
    <property type="entry name" value="BAS1536-like"/>
    <property type="match status" value="1"/>
</dbReference>
<dbReference type="InterPro" id="IPR018540">
    <property type="entry name" value="Spo0E-like"/>
</dbReference>
<protein>
    <recommendedName>
        <fullName evidence="3">Spo0E like sporulation regulatory protein</fullName>
    </recommendedName>
</protein>
<evidence type="ECO:0000313" key="2">
    <source>
        <dbReference type="Proteomes" id="UP000680670"/>
    </source>
</evidence>
<comment type="caution">
    <text evidence="1">The sequence shown here is derived from an EMBL/GenBank/DDBJ whole genome shotgun (WGS) entry which is preliminary data.</text>
</comment>
<keyword evidence="2" id="KW-1185">Reference proteome</keyword>
<dbReference type="Gene3D" id="4.10.280.10">
    <property type="entry name" value="Helix-loop-helix DNA-binding domain"/>
    <property type="match status" value="1"/>
</dbReference>
<dbReference type="RefSeq" id="WP_213021297.1">
    <property type="nucleotide sequence ID" value="NZ_BORJ01000013.1"/>
</dbReference>
<name>A0ABQ4L2J2_SIMTE</name>
<evidence type="ECO:0008006" key="3">
    <source>
        <dbReference type="Google" id="ProtNLM"/>
    </source>
</evidence>
<dbReference type="InterPro" id="IPR037208">
    <property type="entry name" value="Spo0E-like_sf"/>
</dbReference>
<evidence type="ECO:0000313" key="1">
    <source>
        <dbReference type="EMBL" id="GIN98217.1"/>
    </source>
</evidence>
<reference evidence="1 2" key="1">
    <citation type="submission" date="2021-03" db="EMBL/GenBank/DDBJ databases">
        <title>Antimicrobial resistance genes in bacteria isolated from Japanese honey, and their potential for conferring macrolide and lincosamide resistance in the American foulbrood pathogen Paenibacillus larvae.</title>
        <authorList>
            <person name="Okamoto M."/>
            <person name="Kumagai M."/>
            <person name="Kanamori H."/>
            <person name="Takamatsu D."/>
        </authorList>
    </citation>
    <scope>NUCLEOTIDE SEQUENCE [LARGE SCALE GENOMIC DNA]</scope>
    <source>
        <strain evidence="1 2">J6TS1</strain>
    </source>
</reference>
<accession>A0ABQ4L2J2</accession>
<dbReference type="EMBL" id="BORJ01000013">
    <property type="protein sequence ID" value="GIN98217.1"/>
    <property type="molecule type" value="Genomic_DNA"/>
</dbReference>
<organism evidence="1 2">
    <name type="scientific">Siminovitchia terrae</name>
    <name type="common">Bacillus terrae</name>
    <dbReference type="NCBI Taxonomy" id="1914933"/>
    <lineage>
        <taxon>Bacteria</taxon>
        <taxon>Bacillati</taxon>
        <taxon>Bacillota</taxon>
        <taxon>Bacilli</taxon>
        <taxon>Bacillales</taxon>
        <taxon>Bacillaceae</taxon>
        <taxon>Siminovitchia</taxon>
    </lineage>
</organism>
<dbReference type="InterPro" id="IPR036638">
    <property type="entry name" value="HLH_DNA-bd_sf"/>
</dbReference>
<dbReference type="Pfam" id="PF09388">
    <property type="entry name" value="SpoOE-like"/>
    <property type="match status" value="1"/>
</dbReference>
<gene>
    <name evidence="1" type="ORF">J6TS1_40870</name>
</gene>
<dbReference type="Proteomes" id="UP000680670">
    <property type="component" value="Unassembled WGS sequence"/>
</dbReference>